<comment type="caution">
    <text evidence="2">The sequence shown here is derived from an EMBL/GenBank/DDBJ whole genome shotgun (WGS) entry which is preliminary data.</text>
</comment>
<evidence type="ECO:0000313" key="3">
    <source>
        <dbReference type="Proteomes" id="UP000557271"/>
    </source>
</evidence>
<feature type="non-terminal residue" evidence="2">
    <location>
        <position position="59"/>
    </location>
</feature>
<sequence>ALVCLPTHMRAAVDRHYLESQGYSVWNIGLSDSKCKPIITSDEVIFKIPYNDCGTRIQV</sequence>
<dbReference type="Pfam" id="PF23344">
    <property type="entry name" value="ZP-N"/>
    <property type="match status" value="1"/>
</dbReference>
<name>A0A7K7FJU2_CHIMN</name>
<reference evidence="2 3" key="1">
    <citation type="submission" date="2019-09" db="EMBL/GenBank/DDBJ databases">
        <title>Bird 10,000 Genomes (B10K) Project - Family phase.</title>
        <authorList>
            <person name="Zhang G."/>
        </authorList>
    </citation>
    <scope>NUCLEOTIDE SEQUENCE [LARGE SCALE GENOMIC DNA]</scope>
    <source>
        <strain evidence="2">B10K-UC-030-51</strain>
    </source>
</reference>
<proteinExistence type="predicted"/>
<dbReference type="PROSITE" id="PS51034">
    <property type="entry name" value="ZP_2"/>
    <property type="match status" value="1"/>
</dbReference>
<dbReference type="InterPro" id="IPR055356">
    <property type="entry name" value="ZP-N"/>
</dbReference>
<keyword evidence="3" id="KW-1185">Reference proteome</keyword>
<evidence type="ECO:0000313" key="2">
    <source>
        <dbReference type="EMBL" id="NWY57600.1"/>
    </source>
</evidence>
<feature type="non-terminal residue" evidence="2">
    <location>
        <position position="1"/>
    </location>
</feature>
<dbReference type="Proteomes" id="UP000557271">
    <property type="component" value="Unassembled WGS sequence"/>
</dbReference>
<dbReference type="InterPro" id="IPR001507">
    <property type="entry name" value="ZP_dom"/>
</dbReference>
<dbReference type="EMBL" id="VZSF01006710">
    <property type="protein sequence ID" value="NWY57600.1"/>
    <property type="molecule type" value="Genomic_DNA"/>
</dbReference>
<dbReference type="OrthoDB" id="10063988at2759"/>
<dbReference type="Gene3D" id="2.60.40.3210">
    <property type="entry name" value="Zona pellucida, ZP-N domain"/>
    <property type="match status" value="1"/>
</dbReference>
<evidence type="ECO:0000259" key="1">
    <source>
        <dbReference type="PROSITE" id="PS51034"/>
    </source>
</evidence>
<accession>A0A7K7FJU2</accession>
<dbReference type="AlphaFoldDB" id="A0A7K7FJU2"/>
<gene>
    <name evidence="2" type="primary">Dmbt1_7</name>
    <name evidence="2" type="ORF">CHIMIN_R01560</name>
</gene>
<organism evidence="2 3">
    <name type="scientific">Chionis minor</name>
    <name type="common">Black-faced sheathbill</name>
    <dbReference type="NCBI Taxonomy" id="227182"/>
    <lineage>
        <taxon>Eukaryota</taxon>
        <taxon>Metazoa</taxon>
        <taxon>Chordata</taxon>
        <taxon>Craniata</taxon>
        <taxon>Vertebrata</taxon>
        <taxon>Euteleostomi</taxon>
        <taxon>Archelosauria</taxon>
        <taxon>Archosauria</taxon>
        <taxon>Dinosauria</taxon>
        <taxon>Saurischia</taxon>
        <taxon>Theropoda</taxon>
        <taxon>Coelurosauria</taxon>
        <taxon>Aves</taxon>
        <taxon>Neognathae</taxon>
        <taxon>Neoaves</taxon>
        <taxon>Charadriiformes</taxon>
        <taxon>Chionididae</taxon>
        <taxon>Chionis</taxon>
    </lineage>
</organism>
<feature type="domain" description="ZP" evidence="1">
    <location>
        <begin position="3"/>
        <end position="59"/>
    </location>
</feature>
<protein>
    <submittedName>
        <fullName evidence="2">DMBT1 protein</fullName>
    </submittedName>
</protein>